<dbReference type="NCBIfam" id="TIGR02888">
    <property type="entry name" value="spore_YlmC_YmxH"/>
    <property type="match status" value="1"/>
</dbReference>
<dbReference type="RefSeq" id="WP_188392699.1">
    <property type="nucleotide sequence ID" value="NZ_BMEV01000051.1"/>
</dbReference>
<sequence length="80" mass="9225">MRFKDIGSKEIVNVNKGTRLGILGQTDLEINERTGQIEAFIIPNYKWFGLKKENEETKIHWSSIKKIGEDMILVEMDASK</sequence>
<feature type="domain" description="PRC-barrel" evidence="1">
    <location>
        <begin position="2"/>
        <end position="76"/>
    </location>
</feature>
<dbReference type="Gene3D" id="2.30.30.240">
    <property type="entry name" value="PRC-barrel domain"/>
    <property type="match status" value="1"/>
</dbReference>
<comment type="caution">
    <text evidence="2">The sequence shown here is derived from an EMBL/GenBank/DDBJ whole genome shotgun (WGS) entry which is preliminary data.</text>
</comment>
<dbReference type="Proteomes" id="UP000602050">
    <property type="component" value="Unassembled WGS sequence"/>
</dbReference>
<evidence type="ECO:0000313" key="3">
    <source>
        <dbReference type="Proteomes" id="UP000602050"/>
    </source>
</evidence>
<proteinExistence type="predicted"/>
<name>A0A8J2TND2_9BACI</name>
<gene>
    <name evidence="2" type="primary">ymxH</name>
    <name evidence="2" type="ORF">GCM10010978_24460</name>
</gene>
<evidence type="ECO:0000313" key="2">
    <source>
        <dbReference type="EMBL" id="GFZ82960.1"/>
    </source>
</evidence>
<dbReference type="AlphaFoldDB" id="A0A8J2TND2"/>
<keyword evidence="3" id="KW-1185">Reference proteome</keyword>
<protein>
    <recommendedName>
        <fullName evidence="1">PRC-barrel domain-containing protein</fullName>
    </recommendedName>
</protein>
<evidence type="ECO:0000259" key="1">
    <source>
        <dbReference type="Pfam" id="PF05239"/>
    </source>
</evidence>
<dbReference type="Pfam" id="PF05239">
    <property type="entry name" value="PRC"/>
    <property type="match status" value="1"/>
</dbReference>
<dbReference type="PANTHER" id="PTHR40061:SF2">
    <property type="entry name" value="PRC-BARREL DOMAIN-CONTAINING PROTEIN"/>
    <property type="match status" value="1"/>
</dbReference>
<dbReference type="InterPro" id="IPR027275">
    <property type="entry name" value="PRC-brl_dom"/>
</dbReference>
<organism evidence="2 3">
    <name type="scientific">Compostibacillus humi</name>
    <dbReference type="NCBI Taxonomy" id="1245525"/>
    <lineage>
        <taxon>Bacteria</taxon>
        <taxon>Bacillati</taxon>
        <taxon>Bacillota</taxon>
        <taxon>Bacilli</taxon>
        <taxon>Bacillales</taxon>
        <taxon>Bacillaceae</taxon>
        <taxon>Compostibacillus</taxon>
    </lineage>
</organism>
<dbReference type="PANTHER" id="PTHR40061">
    <property type="entry name" value="SPORULATION PROTEIN YLMC-RELATED"/>
    <property type="match status" value="1"/>
</dbReference>
<reference evidence="2" key="1">
    <citation type="journal article" date="2014" name="Int. J. Syst. Evol. Microbiol.">
        <title>Complete genome sequence of Corynebacterium casei LMG S-19264T (=DSM 44701T), isolated from a smear-ripened cheese.</title>
        <authorList>
            <consortium name="US DOE Joint Genome Institute (JGI-PGF)"/>
            <person name="Walter F."/>
            <person name="Albersmeier A."/>
            <person name="Kalinowski J."/>
            <person name="Ruckert C."/>
        </authorList>
    </citation>
    <scope>NUCLEOTIDE SEQUENCE</scope>
    <source>
        <strain evidence="2">CGMCC 1.12360</strain>
    </source>
</reference>
<dbReference type="EMBL" id="BMEV01000051">
    <property type="protein sequence ID" value="GFZ82960.1"/>
    <property type="molecule type" value="Genomic_DNA"/>
</dbReference>
<reference evidence="2" key="2">
    <citation type="submission" date="2020-09" db="EMBL/GenBank/DDBJ databases">
        <authorList>
            <person name="Sun Q."/>
            <person name="Zhou Y."/>
        </authorList>
    </citation>
    <scope>NUCLEOTIDE SEQUENCE</scope>
    <source>
        <strain evidence="2">CGMCC 1.12360</strain>
    </source>
</reference>
<accession>A0A8J2TND2</accession>
<dbReference type="InterPro" id="IPR011033">
    <property type="entry name" value="PRC_barrel-like_sf"/>
</dbReference>
<dbReference type="SUPFAM" id="SSF50346">
    <property type="entry name" value="PRC-barrel domain"/>
    <property type="match status" value="1"/>
</dbReference>
<dbReference type="InterPro" id="IPR014238">
    <property type="entry name" value="Spore_YlmC/YmxH"/>
</dbReference>